<proteinExistence type="predicted"/>
<keyword evidence="3" id="KW-1185">Reference proteome</keyword>
<name>K0TDS7_THAOC</name>
<feature type="region of interest" description="Disordered" evidence="1">
    <location>
        <begin position="1"/>
        <end position="20"/>
    </location>
</feature>
<dbReference type="EMBL" id="AGNL01003034">
    <property type="protein sequence ID" value="EJK75269.1"/>
    <property type="molecule type" value="Genomic_DNA"/>
</dbReference>
<sequence>MAVDVDIGPRNTEGVTAATPQTSLNPCHATILAIEAESDGDIGHTIDPFNKAGAPILFERNVTWVKTHDIITPDFDMSSRLISKTIMTGEANIDIDIEYRLDFE</sequence>
<organism evidence="2 3">
    <name type="scientific">Thalassiosira oceanica</name>
    <name type="common">Marine diatom</name>
    <dbReference type="NCBI Taxonomy" id="159749"/>
    <lineage>
        <taxon>Eukaryota</taxon>
        <taxon>Sar</taxon>
        <taxon>Stramenopiles</taxon>
        <taxon>Ochrophyta</taxon>
        <taxon>Bacillariophyta</taxon>
        <taxon>Coscinodiscophyceae</taxon>
        <taxon>Thalassiosirophycidae</taxon>
        <taxon>Thalassiosirales</taxon>
        <taxon>Thalassiosiraceae</taxon>
        <taxon>Thalassiosira</taxon>
    </lineage>
</organism>
<dbReference type="Proteomes" id="UP000266841">
    <property type="component" value="Unassembled WGS sequence"/>
</dbReference>
<reference evidence="2 3" key="1">
    <citation type="journal article" date="2012" name="Genome Biol.">
        <title>Genome and low-iron response of an oceanic diatom adapted to chronic iron limitation.</title>
        <authorList>
            <person name="Lommer M."/>
            <person name="Specht M."/>
            <person name="Roy A.S."/>
            <person name="Kraemer L."/>
            <person name="Andreson R."/>
            <person name="Gutowska M.A."/>
            <person name="Wolf J."/>
            <person name="Bergner S.V."/>
            <person name="Schilhabel M.B."/>
            <person name="Klostermeier U.C."/>
            <person name="Beiko R.G."/>
            <person name="Rosenstiel P."/>
            <person name="Hippler M."/>
            <person name="Laroche J."/>
        </authorList>
    </citation>
    <scope>NUCLEOTIDE SEQUENCE [LARGE SCALE GENOMIC DNA]</scope>
    <source>
        <strain evidence="2 3">CCMP1005</strain>
    </source>
</reference>
<evidence type="ECO:0000313" key="3">
    <source>
        <dbReference type="Proteomes" id="UP000266841"/>
    </source>
</evidence>
<comment type="caution">
    <text evidence="2">The sequence shown here is derived from an EMBL/GenBank/DDBJ whole genome shotgun (WGS) entry which is preliminary data.</text>
</comment>
<accession>K0TDS7</accession>
<dbReference type="AlphaFoldDB" id="K0TDS7"/>
<evidence type="ECO:0000256" key="1">
    <source>
        <dbReference type="SAM" id="MobiDB-lite"/>
    </source>
</evidence>
<evidence type="ECO:0000313" key="2">
    <source>
        <dbReference type="EMBL" id="EJK75269.1"/>
    </source>
</evidence>
<gene>
    <name evidence="2" type="ORF">THAOC_03010</name>
</gene>
<feature type="non-terminal residue" evidence="2">
    <location>
        <position position="104"/>
    </location>
</feature>
<protein>
    <submittedName>
        <fullName evidence="2">Uncharacterized protein</fullName>
    </submittedName>
</protein>